<name>A0ABD5VDQ8_9EURY</name>
<dbReference type="RefSeq" id="WP_336349173.1">
    <property type="nucleotide sequence ID" value="NZ_JAZAQL010000001.1"/>
</dbReference>
<feature type="region of interest" description="Disordered" evidence="1">
    <location>
        <begin position="107"/>
        <end position="139"/>
    </location>
</feature>
<organism evidence="3 4">
    <name type="scientific">Halorubellus litoreus</name>
    <dbReference type="NCBI Taxonomy" id="755308"/>
    <lineage>
        <taxon>Archaea</taxon>
        <taxon>Methanobacteriati</taxon>
        <taxon>Methanobacteriota</taxon>
        <taxon>Stenosarchaea group</taxon>
        <taxon>Halobacteria</taxon>
        <taxon>Halobacteriales</taxon>
        <taxon>Halorubellaceae</taxon>
        <taxon>Halorubellus</taxon>
    </lineage>
</organism>
<dbReference type="Pfam" id="PF26471">
    <property type="entry name" value="DUF8146"/>
    <property type="match status" value="1"/>
</dbReference>
<dbReference type="InterPro" id="IPR058459">
    <property type="entry name" value="DUF8146"/>
</dbReference>
<evidence type="ECO:0000313" key="4">
    <source>
        <dbReference type="Proteomes" id="UP001596395"/>
    </source>
</evidence>
<evidence type="ECO:0000259" key="2">
    <source>
        <dbReference type="Pfam" id="PF01402"/>
    </source>
</evidence>
<comment type="caution">
    <text evidence="3">The sequence shown here is derived from an EMBL/GenBank/DDBJ whole genome shotgun (WGS) entry which is preliminary data.</text>
</comment>
<dbReference type="InterPro" id="IPR002145">
    <property type="entry name" value="CopG"/>
</dbReference>
<dbReference type="Proteomes" id="UP001596395">
    <property type="component" value="Unassembled WGS sequence"/>
</dbReference>
<evidence type="ECO:0000256" key="1">
    <source>
        <dbReference type="SAM" id="MobiDB-lite"/>
    </source>
</evidence>
<feature type="compositionally biased region" description="Acidic residues" evidence="1">
    <location>
        <begin position="123"/>
        <end position="139"/>
    </location>
</feature>
<dbReference type="AlphaFoldDB" id="A0ABD5VDQ8"/>
<dbReference type="EMBL" id="JBHSXN010000001">
    <property type="protein sequence ID" value="MFC6952182.1"/>
    <property type="molecule type" value="Genomic_DNA"/>
</dbReference>
<reference evidence="3 4" key="1">
    <citation type="journal article" date="2019" name="Int. J. Syst. Evol. Microbiol.">
        <title>The Global Catalogue of Microorganisms (GCM) 10K type strain sequencing project: providing services to taxonomists for standard genome sequencing and annotation.</title>
        <authorList>
            <consortium name="The Broad Institute Genomics Platform"/>
            <consortium name="The Broad Institute Genome Sequencing Center for Infectious Disease"/>
            <person name="Wu L."/>
            <person name="Ma J."/>
        </authorList>
    </citation>
    <scope>NUCLEOTIDE SEQUENCE [LARGE SCALE GENOMIC DNA]</scope>
    <source>
        <strain evidence="3 4">GX26</strain>
    </source>
</reference>
<keyword evidence="4" id="KW-1185">Reference proteome</keyword>
<dbReference type="Pfam" id="PF01402">
    <property type="entry name" value="RHH_1"/>
    <property type="match status" value="1"/>
</dbReference>
<gene>
    <name evidence="3" type="ORF">ACFQGB_04830</name>
</gene>
<feature type="domain" description="Ribbon-helix-helix protein CopG" evidence="2">
    <location>
        <begin position="6"/>
        <end position="43"/>
    </location>
</feature>
<proteinExistence type="predicted"/>
<protein>
    <submittedName>
        <fullName evidence="3">Ribbon-helix-helix protein, CopG family</fullName>
    </submittedName>
</protein>
<sequence>MGNKNKTISFRVNEDAFETLQEIAEERDISLSAVFRDYVDMLVAHDGQVAVMPEHEISEEDTDQEEWPPKVKVPKSFVREHERLELEADHLRDQLDEYKQYVTKLREEVDDDPGEDVIHLEDLDGSETEEDDEDTPYVG</sequence>
<evidence type="ECO:0000313" key="3">
    <source>
        <dbReference type="EMBL" id="MFC6952182.1"/>
    </source>
</evidence>
<accession>A0ABD5VDQ8</accession>